<dbReference type="AlphaFoldDB" id="A0A381V5S8"/>
<dbReference type="EMBL" id="UINC01007935">
    <property type="protein sequence ID" value="SVA35739.1"/>
    <property type="molecule type" value="Genomic_DNA"/>
</dbReference>
<dbReference type="GO" id="GO:0006777">
    <property type="term" value="P:Mo-molybdopterin cofactor biosynthetic process"/>
    <property type="evidence" value="ECO:0007669"/>
    <property type="project" value="UniProtKB-KW"/>
</dbReference>
<dbReference type="PANTHER" id="PTHR43232">
    <property type="entry name" value="MOLYBDENUM COFACTOR BIOSYNTHESIS PROTEIN B"/>
    <property type="match status" value="1"/>
</dbReference>
<dbReference type="PANTHER" id="PTHR43232:SF2">
    <property type="entry name" value="MOLYBDENUM COFACTOR BIOSYNTHESIS PROTEIN B"/>
    <property type="match status" value="1"/>
</dbReference>
<reference evidence="4" key="1">
    <citation type="submission" date="2018-05" db="EMBL/GenBank/DDBJ databases">
        <authorList>
            <person name="Lanie J.A."/>
            <person name="Ng W.-L."/>
            <person name="Kazmierczak K.M."/>
            <person name="Andrzejewski T.M."/>
            <person name="Davidsen T.M."/>
            <person name="Wayne K.J."/>
            <person name="Tettelin H."/>
            <person name="Glass J.I."/>
            <person name="Rusch D."/>
            <person name="Podicherti R."/>
            <person name="Tsui H.-C.T."/>
            <person name="Winkler M.E."/>
        </authorList>
    </citation>
    <scope>NUCLEOTIDE SEQUENCE</scope>
</reference>
<organism evidence="4">
    <name type="scientific">marine metagenome</name>
    <dbReference type="NCBI Taxonomy" id="408172"/>
    <lineage>
        <taxon>unclassified sequences</taxon>
        <taxon>metagenomes</taxon>
        <taxon>ecological metagenomes</taxon>
    </lineage>
</organism>
<dbReference type="Pfam" id="PF00994">
    <property type="entry name" value="MoCF_biosynth"/>
    <property type="match status" value="1"/>
</dbReference>
<dbReference type="InterPro" id="IPR012245">
    <property type="entry name" value="MoaB"/>
</dbReference>
<protein>
    <recommendedName>
        <fullName evidence="3">MoaB/Mog domain-containing protein</fullName>
    </recommendedName>
</protein>
<evidence type="ECO:0000259" key="3">
    <source>
        <dbReference type="SMART" id="SM00852"/>
    </source>
</evidence>
<dbReference type="InterPro" id="IPR001453">
    <property type="entry name" value="MoaB/Mog_dom"/>
</dbReference>
<dbReference type="PROSITE" id="PS01078">
    <property type="entry name" value="MOCF_BIOSYNTHESIS_1"/>
    <property type="match status" value="1"/>
</dbReference>
<dbReference type="CDD" id="cd00886">
    <property type="entry name" value="MogA_MoaB"/>
    <property type="match status" value="1"/>
</dbReference>
<evidence type="ECO:0000256" key="2">
    <source>
        <dbReference type="ARBA" id="ARBA00023150"/>
    </source>
</evidence>
<dbReference type="SUPFAM" id="SSF53218">
    <property type="entry name" value="Molybdenum cofactor biosynthesis proteins"/>
    <property type="match status" value="1"/>
</dbReference>
<gene>
    <name evidence="4" type="ORF">METZ01_LOCUS88593</name>
</gene>
<dbReference type="NCBIfam" id="TIGR02667">
    <property type="entry name" value="moaB_proteo"/>
    <property type="match status" value="1"/>
</dbReference>
<dbReference type="InterPro" id="IPR008284">
    <property type="entry name" value="MoCF_biosynth_CS"/>
</dbReference>
<dbReference type="NCBIfam" id="TIGR00177">
    <property type="entry name" value="molyb_syn"/>
    <property type="match status" value="1"/>
</dbReference>
<evidence type="ECO:0000313" key="4">
    <source>
        <dbReference type="EMBL" id="SVA35739.1"/>
    </source>
</evidence>
<proteinExistence type="inferred from homology"/>
<keyword evidence="2" id="KW-0501">Molybdenum cofactor biosynthesis</keyword>
<accession>A0A381V5S8</accession>
<name>A0A381V5S8_9ZZZZ</name>
<dbReference type="GO" id="GO:0005829">
    <property type="term" value="C:cytosol"/>
    <property type="evidence" value="ECO:0007669"/>
    <property type="project" value="TreeGrafter"/>
</dbReference>
<dbReference type="SMART" id="SM00852">
    <property type="entry name" value="MoCF_biosynth"/>
    <property type="match status" value="1"/>
</dbReference>
<sequence>MTDNKEKEFIPVNIAVLTISDRRTLKDDESGDLLVDQLQSYGHKLKERNICKDNRYQIRSILSEWIVSNSVQAVITTGGTGITGTDGTPEAIKPLLDKTIDGFGEMFRSLSYQNIKTSTLQSRAFAGVANGTFIFCLPGSPGACKDGWNFLIKEQLDNRTQPCNLVELMPRLKE</sequence>
<evidence type="ECO:0000256" key="1">
    <source>
        <dbReference type="ARBA" id="ARBA00006112"/>
    </source>
</evidence>
<dbReference type="PIRSF" id="PIRSF006443">
    <property type="entry name" value="MoaB"/>
    <property type="match status" value="1"/>
</dbReference>
<comment type="similarity">
    <text evidence="1">Belongs to the MoaB/Mog family.</text>
</comment>
<dbReference type="InterPro" id="IPR036425">
    <property type="entry name" value="MoaB/Mog-like_dom_sf"/>
</dbReference>
<dbReference type="Gene3D" id="3.40.980.10">
    <property type="entry name" value="MoaB/Mog-like domain"/>
    <property type="match status" value="1"/>
</dbReference>
<feature type="domain" description="MoaB/Mog" evidence="3">
    <location>
        <begin position="15"/>
        <end position="159"/>
    </location>
</feature>
<dbReference type="InterPro" id="IPR013484">
    <property type="entry name" value="MoaB_proteobac"/>
</dbReference>